<dbReference type="GO" id="GO:0046872">
    <property type="term" value="F:metal ion binding"/>
    <property type="evidence" value="ECO:0007669"/>
    <property type="project" value="UniProtKB-KW"/>
</dbReference>
<sequence length="385" mass="42432">MLTICDEGMCAGCMACADICPTGAVEVVPGIDYYRPVIDQEKCIGCERCSKVCQQLNPAAFRKPVKWQQGWAVDPAERSASSSGGFASAISRAFARSGGAVCSCAFSGGRFGFEVVDDPGDIDRFRGSKYVKSDPSGVYGQVKSLLKAGQRVLFIGLPCQVSAMRNFVGERLEERLYTIDLICHGTPSPQLLETFLEERGCKLGDIVDIAFRRKSSFQLRDGYATIDTPGVVDRYLIAFLEGLDYTENCYSCAYARRERVSDLTLGDSWGTELEDEAGGGISLALCQTEKGGELLRMARLRVLPVDEDLATANNKQLNRPMELPAQRSRFLRDVESGVPFERAVKRALPKRCHRQDIKRALIRLHLWKPSGGGSMKPVSSHFVDR</sequence>
<dbReference type="Pfam" id="PF04432">
    <property type="entry name" value="FrhB_FdhB_C"/>
    <property type="match status" value="1"/>
</dbReference>
<accession>A0A7K0G8S2</accession>
<name>A0A7K0G8S2_9ACTN</name>
<dbReference type="PANTHER" id="PTHR43193">
    <property type="match status" value="1"/>
</dbReference>
<dbReference type="InterPro" id="IPR017896">
    <property type="entry name" value="4Fe4S_Fe-S-bd"/>
</dbReference>
<protein>
    <submittedName>
        <fullName evidence="5">4Fe-4S dicluster domain-containing protein</fullName>
    </submittedName>
</protein>
<proteinExistence type="predicted"/>
<organism evidence="5 6">
    <name type="scientific">Enorma shizhengliae</name>
    <dbReference type="NCBI Taxonomy" id="2606615"/>
    <lineage>
        <taxon>Bacteria</taxon>
        <taxon>Bacillati</taxon>
        <taxon>Actinomycetota</taxon>
        <taxon>Coriobacteriia</taxon>
        <taxon>Coriobacteriales</taxon>
        <taxon>Coriobacteriaceae</taxon>
        <taxon>Enorma</taxon>
    </lineage>
</organism>
<dbReference type="PROSITE" id="PS00198">
    <property type="entry name" value="4FE4S_FER_1"/>
    <property type="match status" value="1"/>
</dbReference>
<dbReference type="InterPro" id="IPR052977">
    <property type="entry name" value="Polyferredoxin-like_ET"/>
</dbReference>
<evidence type="ECO:0000313" key="5">
    <source>
        <dbReference type="EMBL" id="MRX79396.1"/>
    </source>
</evidence>
<evidence type="ECO:0000259" key="4">
    <source>
        <dbReference type="PROSITE" id="PS51379"/>
    </source>
</evidence>
<dbReference type="AlphaFoldDB" id="A0A7K0G8S2"/>
<dbReference type="RefSeq" id="WP_144687172.1">
    <property type="nucleotide sequence ID" value="NZ_VLLQ01000001.1"/>
</dbReference>
<keyword evidence="3" id="KW-0411">Iron-sulfur</keyword>
<evidence type="ECO:0000256" key="1">
    <source>
        <dbReference type="ARBA" id="ARBA00022723"/>
    </source>
</evidence>
<gene>
    <name evidence="5" type="ORF">GJE22_02045</name>
</gene>
<keyword evidence="6" id="KW-1185">Reference proteome</keyword>
<dbReference type="Pfam" id="PF12838">
    <property type="entry name" value="Fer4_7"/>
    <property type="match status" value="1"/>
</dbReference>
<dbReference type="GO" id="GO:0051536">
    <property type="term" value="F:iron-sulfur cluster binding"/>
    <property type="evidence" value="ECO:0007669"/>
    <property type="project" value="UniProtKB-KW"/>
</dbReference>
<keyword evidence="1" id="KW-0479">Metal-binding</keyword>
<feature type="domain" description="4Fe-4S ferredoxin-type" evidence="4">
    <location>
        <begin position="1"/>
        <end position="30"/>
    </location>
</feature>
<evidence type="ECO:0000256" key="3">
    <source>
        <dbReference type="ARBA" id="ARBA00023014"/>
    </source>
</evidence>
<dbReference type="SUPFAM" id="SSF54862">
    <property type="entry name" value="4Fe-4S ferredoxins"/>
    <property type="match status" value="1"/>
</dbReference>
<comment type="caution">
    <text evidence="5">The sequence shown here is derived from an EMBL/GenBank/DDBJ whole genome shotgun (WGS) entry which is preliminary data.</text>
</comment>
<evidence type="ECO:0000313" key="6">
    <source>
        <dbReference type="Proteomes" id="UP000470010"/>
    </source>
</evidence>
<feature type="domain" description="4Fe-4S ferredoxin-type" evidence="4">
    <location>
        <begin position="34"/>
        <end position="64"/>
    </location>
</feature>
<dbReference type="PANTHER" id="PTHR43193:SF2">
    <property type="entry name" value="POLYFERREDOXIN PROTEIN FWDF"/>
    <property type="match status" value="1"/>
</dbReference>
<dbReference type="Gene3D" id="3.30.70.20">
    <property type="match status" value="1"/>
</dbReference>
<dbReference type="InterPro" id="IPR007525">
    <property type="entry name" value="FrhB_FdhB_C"/>
</dbReference>
<dbReference type="Proteomes" id="UP000470010">
    <property type="component" value="Unassembled WGS sequence"/>
</dbReference>
<dbReference type="PROSITE" id="PS51379">
    <property type="entry name" value="4FE4S_FER_2"/>
    <property type="match status" value="2"/>
</dbReference>
<keyword evidence="2" id="KW-0408">Iron</keyword>
<dbReference type="InterPro" id="IPR017900">
    <property type="entry name" value="4Fe4S_Fe_S_CS"/>
</dbReference>
<evidence type="ECO:0000256" key="2">
    <source>
        <dbReference type="ARBA" id="ARBA00023004"/>
    </source>
</evidence>
<dbReference type="EMBL" id="VTFZ01000001">
    <property type="protein sequence ID" value="MRX79396.1"/>
    <property type="molecule type" value="Genomic_DNA"/>
</dbReference>
<reference evidence="6" key="1">
    <citation type="submission" date="2019-08" db="EMBL/GenBank/DDBJ databases">
        <title>Arthrobacter sp. nov., isolated from plateau pika and Tibetan wild ass.</title>
        <authorList>
            <person name="Ge Y."/>
        </authorList>
    </citation>
    <scope>NUCLEOTIDE SEQUENCE [LARGE SCALE GENOMIC DNA]</scope>
    <source>
        <strain evidence="6">HF-1365</strain>
    </source>
</reference>